<reference evidence="2" key="1">
    <citation type="submission" date="2022-08" db="EMBL/GenBank/DDBJ databases">
        <title>Genome sequencing of akame (Lates japonicus).</title>
        <authorList>
            <person name="Hashiguchi Y."/>
            <person name="Takahashi H."/>
        </authorList>
    </citation>
    <scope>NUCLEOTIDE SEQUENCE</scope>
    <source>
        <strain evidence="2">Kochi</strain>
    </source>
</reference>
<evidence type="ECO:0000256" key="1">
    <source>
        <dbReference type="SAM" id="MobiDB-lite"/>
    </source>
</evidence>
<dbReference type="EMBL" id="BRZM01000022">
    <property type="protein sequence ID" value="GLD55579.1"/>
    <property type="molecule type" value="Genomic_DNA"/>
</dbReference>
<accession>A0AAD3MLH6</accession>
<comment type="caution">
    <text evidence="2">The sequence shown here is derived from an EMBL/GenBank/DDBJ whole genome shotgun (WGS) entry which is preliminary data.</text>
</comment>
<evidence type="ECO:0000313" key="3">
    <source>
        <dbReference type="Proteomes" id="UP001279410"/>
    </source>
</evidence>
<gene>
    <name evidence="2" type="ORF">AKAME5_000803000</name>
</gene>
<keyword evidence="3" id="KW-1185">Reference proteome</keyword>
<dbReference type="Proteomes" id="UP001279410">
    <property type="component" value="Unassembled WGS sequence"/>
</dbReference>
<proteinExistence type="predicted"/>
<sequence length="68" mass="7858">MLKYWKHQPQTDRKMTSASLLLLLPCHPLRLISQEEGVEEDNRPHHHKDSYSNNATNEILLEGDPIAP</sequence>
<feature type="region of interest" description="Disordered" evidence="1">
    <location>
        <begin position="35"/>
        <end position="68"/>
    </location>
</feature>
<evidence type="ECO:0000313" key="2">
    <source>
        <dbReference type="EMBL" id="GLD55579.1"/>
    </source>
</evidence>
<dbReference type="AlphaFoldDB" id="A0AAD3MLH6"/>
<name>A0AAD3MLH6_LATJO</name>
<organism evidence="2 3">
    <name type="scientific">Lates japonicus</name>
    <name type="common">Japanese lates</name>
    <dbReference type="NCBI Taxonomy" id="270547"/>
    <lineage>
        <taxon>Eukaryota</taxon>
        <taxon>Metazoa</taxon>
        <taxon>Chordata</taxon>
        <taxon>Craniata</taxon>
        <taxon>Vertebrata</taxon>
        <taxon>Euteleostomi</taxon>
        <taxon>Actinopterygii</taxon>
        <taxon>Neopterygii</taxon>
        <taxon>Teleostei</taxon>
        <taxon>Neoteleostei</taxon>
        <taxon>Acanthomorphata</taxon>
        <taxon>Carangaria</taxon>
        <taxon>Carangaria incertae sedis</taxon>
        <taxon>Centropomidae</taxon>
        <taxon>Lates</taxon>
    </lineage>
</organism>
<protein>
    <submittedName>
        <fullName evidence="2">High choriolytic enzyme 1-like protein</fullName>
    </submittedName>
</protein>